<name>E6Q404_9ZZZZ</name>
<dbReference type="PIRSF" id="PIRSF000429">
    <property type="entry name" value="Ac-CoA_Ac_transf"/>
    <property type="match status" value="1"/>
</dbReference>
<evidence type="ECO:0000259" key="6">
    <source>
        <dbReference type="Pfam" id="PF02803"/>
    </source>
</evidence>
<dbReference type="GO" id="GO:0006635">
    <property type="term" value="P:fatty acid beta-oxidation"/>
    <property type="evidence" value="ECO:0007669"/>
    <property type="project" value="TreeGrafter"/>
</dbReference>
<dbReference type="InterPro" id="IPR016039">
    <property type="entry name" value="Thiolase-like"/>
</dbReference>
<reference evidence="7" key="1">
    <citation type="submission" date="2009-10" db="EMBL/GenBank/DDBJ databases">
        <title>Diversity of trophic interactions inside an arsenic-rich microbial ecosystem.</title>
        <authorList>
            <person name="Bertin P.N."/>
            <person name="Heinrich-Salmeron A."/>
            <person name="Pelletier E."/>
            <person name="Goulhen-Chollet F."/>
            <person name="Arsene-Ploetze F."/>
            <person name="Gallien S."/>
            <person name="Calteau A."/>
            <person name="Vallenet D."/>
            <person name="Casiot C."/>
            <person name="Chane-Woon-Ming B."/>
            <person name="Giloteaux L."/>
            <person name="Barakat M."/>
            <person name="Bonnefoy V."/>
            <person name="Bruneel O."/>
            <person name="Chandler M."/>
            <person name="Cleiss J."/>
            <person name="Duran R."/>
            <person name="Elbaz-Poulichet F."/>
            <person name="Fonknechten N."/>
            <person name="Lauga B."/>
            <person name="Mornico D."/>
            <person name="Ortet P."/>
            <person name="Schaeffer C."/>
            <person name="Siguier P."/>
            <person name="Alexander Thil Smith A."/>
            <person name="Van Dorsselaer A."/>
            <person name="Weissenbach J."/>
            <person name="Medigue C."/>
            <person name="Le Paslier D."/>
        </authorList>
    </citation>
    <scope>NUCLEOTIDE SEQUENCE</scope>
</reference>
<accession>E6Q404</accession>
<evidence type="ECO:0000256" key="4">
    <source>
        <dbReference type="ARBA" id="ARBA00024073"/>
    </source>
</evidence>
<keyword evidence="2 7" id="KW-0808">Transferase</keyword>
<dbReference type="FunFam" id="3.40.47.10:FF:000010">
    <property type="entry name" value="Acetyl-CoA acetyltransferase (Thiolase)"/>
    <property type="match status" value="1"/>
</dbReference>
<dbReference type="Pfam" id="PF02803">
    <property type="entry name" value="Thiolase_C"/>
    <property type="match status" value="1"/>
</dbReference>
<comment type="caution">
    <text evidence="7">The sequence shown here is derived from an EMBL/GenBank/DDBJ whole genome shotgun (WGS) entry which is preliminary data.</text>
</comment>
<dbReference type="Pfam" id="PF00108">
    <property type="entry name" value="Thiolase_N"/>
    <property type="match status" value="1"/>
</dbReference>
<evidence type="ECO:0000313" key="7">
    <source>
        <dbReference type="EMBL" id="CBI01963.1"/>
    </source>
</evidence>
<dbReference type="EC" id="2.3.1.16" evidence="4"/>
<evidence type="ECO:0000256" key="3">
    <source>
        <dbReference type="ARBA" id="ARBA00023315"/>
    </source>
</evidence>
<evidence type="ECO:0000259" key="5">
    <source>
        <dbReference type="Pfam" id="PF00108"/>
    </source>
</evidence>
<dbReference type="GO" id="GO:0003988">
    <property type="term" value="F:acetyl-CoA C-acyltransferase activity"/>
    <property type="evidence" value="ECO:0007669"/>
    <property type="project" value="UniProtKB-EC"/>
</dbReference>
<dbReference type="AlphaFoldDB" id="E6Q404"/>
<dbReference type="EMBL" id="CABO01000028">
    <property type="protein sequence ID" value="CBI01963.1"/>
    <property type="molecule type" value="Genomic_DNA"/>
</dbReference>
<dbReference type="GO" id="GO:0010124">
    <property type="term" value="P:phenylacetate catabolic process"/>
    <property type="evidence" value="ECO:0007669"/>
    <property type="project" value="TreeGrafter"/>
</dbReference>
<feature type="domain" description="Thiolase N-terminal" evidence="5">
    <location>
        <begin position="6"/>
        <end position="267"/>
    </location>
</feature>
<organism evidence="7">
    <name type="scientific">mine drainage metagenome</name>
    <dbReference type="NCBI Taxonomy" id="410659"/>
    <lineage>
        <taxon>unclassified sequences</taxon>
        <taxon>metagenomes</taxon>
        <taxon>ecological metagenomes</taxon>
    </lineage>
</organism>
<evidence type="ECO:0000256" key="2">
    <source>
        <dbReference type="ARBA" id="ARBA00022679"/>
    </source>
</evidence>
<dbReference type="PROSITE" id="PS00099">
    <property type="entry name" value="THIOLASE_3"/>
    <property type="match status" value="1"/>
</dbReference>
<dbReference type="NCBIfam" id="TIGR01930">
    <property type="entry name" value="AcCoA-C-Actrans"/>
    <property type="match status" value="1"/>
</dbReference>
<dbReference type="Gene3D" id="3.40.47.10">
    <property type="match status" value="1"/>
</dbReference>
<dbReference type="InterPro" id="IPR020613">
    <property type="entry name" value="Thiolase_CS"/>
</dbReference>
<dbReference type="PANTHER" id="PTHR43853:SF2">
    <property type="entry name" value="3-OXOADIPYL-COA_3-OXO-5,6-DEHYDROSUBERYL-COA THIOLASE"/>
    <property type="match status" value="1"/>
</dbReference>
<sequence>MNAREVWIIDAVRTPIGRLGGALAGVRPDDLAAIVVRALLERTGFDPAELGDVYFGAANQSGEDNRNLARMAALLAGLPVEVPGATFNRLCGSSLQAINSAAHAIAWGECDAIVAGGVESMTRAPYVMPKSAQPFARDARLYDTTLGWRMVNPKMPERWTISLGETAERVAEIDGISREAQDRFAVASQEKCAAALARGAFESELVPVKIPARDGERSIDRDEHPRPDTSYERLSALAPAFRKNGTVTAGNSSGLNDGAAALLLVEAQCARRHALQPMARVLATGVAGVAPEIMGIGPVPATQAALRHAGLRLEEIELVELNEAFAAQSLACIGRLGLDAARVNVNGGAIALGHPLGASGARIATTLLHEMRRRNAKYGAATMCIGVGQGIATIFEGMGAV</sequence>
<comment type="similarity">
    <text evidence="1">Belongs to the thiolase-like superfamily. Thiolase family.</text>
</comment>
<dbReference type="InterPro" id="IPR050215">
    <property type="entry name" value="Thiolase-like_sf_Thiolase"/>
</dbReference>
<protein>
    <recommendedName>
        <fullName evidence="4">acetyl-CoA C-acyltransferase</fullName>
        <ecNumber evidence="4">2.3.1.16</ecNumber>
    </recommendedName>
</protein>
<dbReference type="SUPFAM" id="SSF53901">
    <property type="entry name" value="Thiolase-like"/>
    <property type="match status" value="2"/>
</dbReference>
<dbReference type="InterPro" id="IPR020610">
    <property type="entry name" value="Thiolase_AS"/>
</dbReference>
<dbReference type="InterPro" id="IPR002155">
    <property type="entry name" value="Thiolase"/>
</dbReference>
<dbReference type="InterPro" id="IPR020617">
    <property type="entry name" value="Thiolase_C"/>
</dbReference>
<dbReference type="PANTHER" id="PTHR43853">
    <property type="entry name" value="3-KETOACYL-COA THIOLASE, PEROXISOMAL"/>
    <property type="match status" value="1"/>
</dbReference>
<keyword evidence="3 7" id="KW-0012">Acyltransferase</keyword>
<dbReference type="GO" id="GO:0005737">
    <property type="term" value="C:cytoplasm"/>
    <property type="evidence" value="ECO:0007669"/>
    <property type="project" value="UniProtKB-ARBA"/>
</dbReference>
<dbReference type="InterPro" id="IPR020616">
    <property type="entry name" value="Thiolase_N"/>
</dbReference>
<feature type="domain" description="Thiolase C-terminal" evidence="6">
    <location>
        <begin position="276"/>
        <end position="396"/>
    </location>
</feature>
<dbReference type="PROSITE" id="PS00737">
    <property type="entry name" value="THIOLASE_2"/>
    <property type="match status" value="1"/>
</dbReference>
<evidence type="ECO:0000256" key="1">
    <source>
        <dbReference type="ARBA" id="ARBA00010982"/>
    </source>
</evidence>
<dbReference type="CDD" id="cd00751">
    <property type="entry name" value="thiolase"/>
    <property type="match status" value="1"/>
</dbReference>
<proteinExistence type="inferred from homology"/>
<gene>
    <name evidence="7" type="primary">pcaF</name>
    <name evidence="7" type="ORF">CARN4_2158</name>
</gene>